<keyword evidence="2" id="KW-1185">Reference proteome</keyword>
<gene>
    <name evidence="1" type="ORF">Cci01nite_40730</name>
</gene>
<accession>A0A8J3KPG7</accession>
<sequence length="96" mass="10735">MAIPARLSLDRFARRAGLHPALVQRFLALGLIDASRDAEGRLWFSPAALSRVGRVQRLHADLALNYCAIGLVMDLLDRIDQLQSALRTRGERPSWT</sequence>
<dbReference type="AlphaFoldDB" id="A0A8J3KPG7"/>
<reference evidence="1 2" key="1">
    <citation type="submission" date="2021-01" db="EMBL/GenBank/DDBJ databases">
        <title>Whole genome shotgun sequence of Catellatospora citrea NBRC 14495.</title>
        <authorList>
            <person name="Komaki H."/>
            <person name="Tamura T."/>
        </authorList>
    </citation>
    <scope>NUCLEOTIDE SEQUENCE [LARGE SCALE GENOMIC DNA]</scope>
    <source>
        <strain evidence="1 2">NBRC 14495</strain>
    </source>
</reference>
<dbReference type="Pfam" id="PF13591">
    <property type="entry name" value="MerR_2"/>
    <property type="match status" value="1"/>
</dbReference>
<evidence type="ECO:0000313" key="1">
    <source>
        <dbReference type="EMBL" id="GIF98979.1"/>
    </source>
</evidence>
<proteinExistence type="predicted"/>
<organism evidence="1 2">
    <name type="scientific">Catellatospora citrea</name>
    <dbReference type="NCBI Taxonomy" id="53366"/>
    <lineage>
        <taxon>Bacteria</taxon>
        <taxon>Bacillati</taxon>
        <taxon>Actinomycetota</taxon>
        <taxon>Actinomycetes</taxon>
        <taxon>Micromonosporales</taxon>
        <taxon>Micromonosporaceae</taxon>
        <taxon>Catellatospora</taxon>
    </lineage>
</organism>
<dbReference type="Gene3D" id="1.10.1660.10">
    <property type="match status" value="1"/>
</dbReference>
<dbReference type="Proteomes" id="UP000659904">
    <property type="component" value="Unassembled WGS sequence"/>
</dbReference>
<evidence type="ECO:0000313" key="2">
    <source>
        <dbReference type="Proteomes" id="UP000659904"/>
    </source>
</evidence>
<evidence type="ECO:0008006" key="3">
    <source>
        <dbReference type="Google" id="ProtNLM"/>
    </source>
</evidence>
<dbReference type="EMBL" id="BONH01000018">
    <property type="protein sequence ID" value="GIF98979.1"/>
    <property type="molecule type" value="Genomic_DNA"/>
</dbReference>
<protein>
    <recommendedName>
        <fullName evidence="3">MerR-like DNA binding protein</fullName>
    </recommendedName>
</protein>
<name>A0A8J3KPG7_9ACTN</name>
<comment type="caution">
    <text evidence="1">The sequence shown here is derived from an EMBL/GenBank/DDBJ whole genome shotgun (WGS) entry which is preliminary data.</text>
</comment>